<evidence type="ECO:0008006" key="8">
    <source>
        <dbReference type="Google" id="ProtNLM"/>
    </source>
</evidence>
<feature type="transmembrane region" description="Helical" evidence="5">
    <location>
        <begin position="5"/>
        <end position="25"/>
    </location>
</feature>
<keyword evidence="7" id="KW-1185">Reference proteome</keyword>
<feature type="transmembrane region" description="Helical" evidence="5">
    <location>
        <begin position="40"/>
        <end position="61"/>
    </location>
</feature>
<reference evidence="7" key="1">
    <citation type="journal article" date="2019" name="Int. J. Syst. Evol. Microbiol.">
        <title>The Global Catalogue of Microorganisms (GCM) 10K type strain sequencing project: providing services to taxonomists for standard genome sequencing and annotation.</title>
        <authorList>
            <consortium name="The Broad Institute Genomics Platform"/>
            <consortium name="The Broad Institute Genome Sequencing Center for Infectious Disease"/>
            <person name="Wu L."/>
            <person name="Ma J."/>
        </authorList>
    </citation>
    <scope>NUCLEOTIDE SEQUENCE [LARGE SCALE GENOMIC DNA]</scope>
    <source>
        <strain evidence="7">JCM 18200</strain>
    </source>
</reference>
<keyword evidence="3 5" id="KW-1133">Transmembrane helix</keyword>
<keyword evidence="2 5" id="KW-0812">Transmembrane</keyword>
<feature type="transmembrane region" description="Helical" evidence="5">
    <location>
        <begin position="277"/>
        <end position="301"/>
    </location>
</feature>
<dbReference type="RefSeq" id="WP_345231949.1">
    <property type="nucleotide sequence ID" value="NZ_BAABIQ010000035.1"/>
</dbReference>
<protein>
    <recommendedName>
        <fullName evidence="8">UbiA prenyltransferase family protein</fullName>
    </recommendedName>
</protein>
<evidence type="ECO:0000256" key="4">
    <source>
        <dbReference type="ARBA" id="ARBA00023136"/>
    </source>
</evidence>
<feature type="transmembrane region" description="Helical" evidence="5">
    <location>
        <begin position="220"/>
        <end position="245"/>
    </location>
</feature>
<feature type="transmembrane region" description="Helical" evidence="5">
    <location>
        <begin position="112"/>
        <end position="132"/>
    </location>
</feature>
<evidence type="ECO:0000256" key="3">
    <source>
        <dbReference type="ARBA" id="ARBA00022989"/>
    </source>
</evidence>
<feature type="transmembrane region" description="Helical" evidence="5">
    <location>
        <begin position="144"/>
        <end position="167"/>
    </location>
</feature>
<evidence type="ECO:0000256" key="5">
    <source>
        <dbReference type="SAM" id="Phobius"/>
    </source>
</evidence>
<comment type="subcellular location">
    <subcellularLocation>
        <location evidence="1">Membrane</location>
        <topology evidence="1">Multi-pass membrane protein</topology>
    </subcellularLocation>
</comment>
<evidence type="ECO:0000256" key="1">
    <source>
        <dbReference type="ARBA" id="ARBA00004141"/>
    </source>
</evidence>
<sequence length="302" mass="35332">MIDRIIQFIFFGNFFVGLLAIALSIETAVQLNVPFNNTAYYLLLFFATMAYYTYAYVHVTVSARHHNPRTRWYHEHRAFVRWNLKFSVLLSVLLVIYLLYHDFTHLRQLHWAYWLIMLLVVSAGFLYYGLLPKSIIRLNIRDTGLLKSFIIGFVWASCVNLFPLVMLKLEGHLYTPDPFLVAWLFIKTFMFCTVNAIMFDIKDYAEDANRSLKTFVVRFGLRNTIFQILIPLLLVGVLAMVIFAYYRHFGYIPLLINILPFALSLLVAYSMHKRQNILYYLIVIDGLLLVKAICGVVAMQFF</sequence>
<dbReference type="InterPro" id="IPR000537">
    <property type="entry name" value="UbiA_prenyltransferase"/>
</dbReference>
<gene>
    <name evidence="6" type="ORF">GCM10023231_23180</name>
</gene>
<dbReference type="Proteomes" id="UP001501411">
    <property type="component" value="Unassembled WGS sequence"/>
</dbReference>
<dbReference type="EMBL" id="BAABIQ010000035">
    <property type="protein sequence ID" value="GAA4794185.1"/>
    <property type="molecule type" value="Genomic_DNA"/>
</dbReference>
<dbReference type="Pfam" id="PF01040">
    <property type="entry name" value="UbiA"/>
    <property type="match status" value="1"/>
</dbReference>
<feature type="transmembrane region" description="Helical" evidence="5">
    <location>
        <begin position="179"/>
        <end position="199"/>
    </location>
</feature>
<keyword evidence="4 5" id="KW-0472">Membrane</keyword>
<accession>A0ABP9BDS2</accession>
<comment type="caution">
    <text evidence="6">The sequence shown here is derived from an EMBL/GenBank/DDBJ whole genome shotgun (WGS) entry which is preliminary data.</text>
</comment>
<feature type="transmembrane region" description="Helical" evidence="5">
    <location>
        <begin position="82"/>
        <end position="100"/>
    </location>
</feature>
<name>A0ABP9BDS2_9SPHI</name>
<evidence type="ECO:0000313" key="7">
    <source>
        <dbReference type="Proteomes" id="UP001501411"/>
    </source>
</evidence>
<organism evidence="6 7">
    <name type="scientific">Olivibacter ginsenosidimutans</name>
    <dbReference type="NCBI Taxonomy" id="1176537"/>
    <lineage>
        <taxon>Bacteria</taxon>
        <taxon>Pseudomonadati</taxon>
        <taxon>Bacteroidota</taxon>
        <taxon>Sphingobacteriia</taxon>
        <taxon>Sphingobacteriales</taxon>
        <taxon>Sphingobacteriaceae</taxon>
        <taxon>Olivibacter</taxon>
    </lineage>
</organism>
<evidence type="ECO:0000313" key="6">
    <source>
        <dbReference type="EMBL" id="GAA4794185.1"/>
    </source>
</evidence>
<evidence type="ECO:0000256" key="2">
    <source>
        <dbReference type="ARBA" id="ARBA00022692"/>
    </source>
</evidence>
<proteinExistence type="predicted"/>
<feature type="transmembrane region" description="Helical" evidence="5">
    <location>
        <begin position="251"/>
        <end position="270"/>
    </location>
</feature>